<dbReference type="PROSITE" id="PS50932">
    <property type="entry name" value="HTH_LACI_2"/>
    <property type="match status" value="1"/>
</dbReference>
<dbReference type="SUPFAM" id="SSF47413">
    <property type="entry name" value="lambda repressor-like DNA-binding domains"/>
    <property type="match status" value="1"/>
</dbReference>
<dbReference type="CDD" id="cd06267">
    <property type="entry name" value="PBP1_LacI_sugar_binding-like"/>
    <property type="match status" value="1"/>
</dbReference>
<dbReference type="PROSITE" id="PS00356">
    <property type="entry name" value="HTH_LACI_1"/>
    <property type="match status" value="1"/>
</dbReference>
<keyword evidence="2 5" id="KW-0238">DNA-binding</keyword>
<dbReference type="InterPro" id="IPR028082">
    <property type="entry name" value="Peripla_BP_I"/>
</dbReference>
<protein>
    <submittedName>
        <fullName evidence="5">LacI family DNA-binding transcriptional regulator</fullName>
    </submittedName>
</protein>
<sequence length="340" mass="36018">MRPAPRATMRDVAALAGVSVKTVSRVVNQEPSVSPDVAQRVRTAVATLGYRHHLGASTLRRTEQRTGTVAALLQDLSNAYSASVLRAIEVAAHERDIAVVASSLDEDPARERQIVEGLVRRRVDGLVLMPATASQAYLQPDLDAGLVTVCVDRHPQGISVDSVAVDGARGGALATTHLLDHGHRRVAFLGDDLRIETAAARYAGYERALAAREVALEPGLVVTGLRSAADAARAVHGLLDSTDPPTAIFAARNAVAEGAVRTLRERGVAHATALVGFDDFALADVLDPPLTVVRQDVDAIGAEVVSRLFARLDGDTSPPRAVDIDLELVRRGSGEIRPPH</sequence>
<dbReference type="Proteomes" id="UP000588586">
    <property type="component" value="Unassembled WGS sequence"/>
</dbReference>
<dbReference type="InterPro" id="IPR000843">
    <property type="entry name" value="HTH_LacI"/>
</dbReference>
<dbReference type="PRINTS" id="PR00036">
    <property type="entry name" value="HTHLACI"/>
</dbReference>
<gene>
    <name evidence="5" type="ORF">HJG52_18370</name>
</gene>
<accession>A0A849HJ35</accession>
<dbReference type="AlphaFoldDB" id="A0A849HJ35"/>
<dbReference type="GO" id="GO:0000976">
    <property type="term" value="F:transcription cis-regulatory region binding"/>
    <property type="evidence" value="ECO:0007669"/>
    <property type="project" value="TreeGrafter"/>
</dbReference>
<evidence type="ECO:0000256" key="3">
    <source>
        <dbReference type="ARBA" id="ARBA00023163"/>
    </source>
</evidence>
<dbReference type="SMART" id="SM00354">
    <property type="entry name" value="HTH_LACI"/>
    <property type="match status" value="1"/>
</dbReference>
<dbReference type="CDD" id="cd01392">
    <property type="entry name" value="HTH_LacI"/>
    <property type="match status" value="1"/>
</dbReference>
<dbReference type="PANTHER" id="PTHR30146">
    <property type="entry name" value="LACI-RELATED TRANSCRIPTIONAL REPRESSOR"/>
    <property type="match status" value="1"/>
</dbReference>
<name>A0A849HJ35_9MICO</name>
<evidence type="ECO:0000313" key="5">
    <source>
        <dbReference type="EMBL" id="NNM47955.1"/>
    </source>
</evidence>
<dbReference type="Pfam" id="PF00356">
    <property type="entry name" value="LacI"/>
    <property type="match status" value="1"/>
</dbReference>
<feature type="domain" description="HTH lacI-type" evidence="4">
    <location>
        <begin position="7"/>
        <end position="61"/>
    </location>
</feature>
<keyword evidence="6" id="KW-1185">Reference proteome</keyword>
<dbReference type="InterPro" id="IPR010982">
    <property type="entry name" value="Lambda_DNA-bd_dom_sf"/>
</dbReference>
<dbReference type="EMBL" id="JABEPQ010000005">
    <property type="protein sequence ID" value="NNM47955.1"/>
    <property type="molecule type" value="Genomic_DNA"/>
</dbReference>
<evidence type="ECO:0000259" key="4">
    <source>
        <dbReference type="PROSITE" id="PS50932"/>
    </source>
</evidence>
<proteinExistence type="predicted"/>
<organism evidence="5 6">
    <name type="scientific">Knoellia koreensis</name>
    <dbReference type="NCBI Taxonomy" id="2730921"/>
    <lineage>
        <taxon>Bacteria</taxon>
        <taxon>Bacillati</taxon>
        <taxon>Actinomycetota</taxon>
        <taxon>Actinomycetes</taxon>
        <taxon>Micrococcales</taxon>
        <taxon>Intrasporangiaceae</taxon>
        <taxon>Knoellia</taxon>
    </lineage>
</organism>
<keyword evidence="1" id="KW-0805">Transcription regulation</keyword>
<dbReference type="InterPro" id="IPR046335">
    <property type="entry name" value="LacI/GalR-like_sensor"/>
</dbReference>
<evidence type="ECO:0000313" key="6">
    <source>
        <dbReference type="Proteomes" id="UP000588586"/>
    </source>
</evidence>
<dbReference type="PANTHER" id="PTHR30146:SF109">
    <property type="entry name" value="HTH-TYPE TRANSCRIPTIONAL REGULATOR GALS"/>
    <property type="match status" value="1"/>
</dbReference>
<dbReference type="GO" id="GO:0003700">
    <property type="term" value="F:DNA-binding transcription factor activity"/>
    <property type="evidence" value="ECO:0007669"/>
    <property type="project" value="TreeGrafter"/>
</dbReference>
<dbReference type="Gene3D" id="3.40.50.2300">
    <property type="match status" value="2"/>
</dbReference>
<dbReference type="Gene3D" id="1.10.260.40">
    <property type="entry name" value="lambda repressor-like DNA-binding domains"/>
    <property type="match status" value="1"/>
</dbReference>
<dbReference type="SUPFAM" id="SSF53822">
    <property type="entry name" value="Periplasmic binding protein-like I"/>
    <property type="match status" value="1"/>
</dbReference>
<dbReference type="Pfam" id="PF13377">
    <property type="entry name" value="Peripla_BP_3"/>
    <property type="match status" value="1"/>
</dbReference>
<evidence type="ECO:0000256" key="2">
    <source>
        <dbReference type="ARBA" id="ARBA00023125"/>
    </source>
</evidence>
<evidence type="ECO:0000256" key="1">
    <source>
        <dbReference type="ARBA" id="ARBA00023015"/>
    </source>
</evidence>
<comment type="caution">
    <text evidence="5">The sequence shown here is derived from an EMBL/GenBank/DDBJ whole genome shotgun (WGS) entry which is preliminary data.</text>
</comment>
<reference evidence="5 6" key="1">
    <citation type="submission" date="2020-04" db="EMBL/GenBank/DDBJ databases">
        <title>Knoellia sp. isolate from air conditioner.</title>
        <authorList>
            <person name="Chea S."/>
            <person name="Kim D.-U."/>
        </authorList>
    </citation>
    <scope>NUCLEOTIDE SEQUENCE [LARGE SCALE GENOMIC DNA]</scope>
    <source>
        <strain evidence="5 6">DB2414S</strain>
    </source>
</reference>
<keyword evidence="3" id="KW-0804">Transcription</keyword>